<feature type="domain" description="Lon N-terminal" evidence="1">
    <location>
        <begin position="16"/>
        <end position="212"/>
    </location>
</feature>
<organism evidence="2 3">
    <name type="scientific">Thalassoglobus neptunius</name>
    <dbReference type="NCBI Taxonomy" id="1938619"/>
    <lineage>
        <taxon>Bacteria</taxon>
        <taxon>Pseudomonadati</taxon>
        <taxon>Planctomycetota</taxon>
        <taxon>Planctomycetia</taxon>
        <taxon>Planctomycetales</taxon>
        <taxon>Planctomycetaceae</taxon>
        <taxon>Thalassoglobus</taxon>
    </lineage>
</organism>
<name>A0A5C5X0A4_9PLAN</name>
<dbReference type="RefSeq" id="WP_146510269.1">
    <property type="nucleotide sequence ID" value="NZ_SIHI01000003.1"/>
</dbReference>
<comment type="caution">
    <text evidence="2">The sequence shown here is derived from an EMBL/GenBank/DDBJ whole genome shotgun (WGS) entry which is preliminary data.</text>
</comment>
<sequence>MKSENIEIPDDFEGSVRLFPLPDHVLFPGNIEPLHLFEPQYCELIEAAQQSDSLITMATLTNSAADERGIGSPPIARDVCIGKVIAHKRNENGTHGIVLAGLARARIQREYPLSHLYREAEVEILPEWEPNKSQSTNRLFHFLVQEFTGLLKSRTGEEPDLPKLGKNLTLRLLTDLLSFHLQLDLQTKLELLAERCVLTRATKLAEILHEQRKETGELYEPDFSWN</sequence>
<evidence type="ECO:0000313" key="3">
    <source>
        <dbReference type="Proteomes" id="UP000317243"/>
    </source>
</evidence>
<protein>
    <submittedName>
        <fullName evidence="2">Lon protease</fullName>
        <ecNumber evidence="2">3.4.21.53</ecNumber>
    </submittedName>
</protein>
<dbReference type="GO" id="GO:0004252">
    <property type="term" value="F:serine-type endopeptidase activity"/>
    <property type="evidence" value="ECO:0007669"/>
    <property type="project" value="UniProtKB-EC"/>
</dbReference>
<dbReference type="InterPro" id="IPR003111">
    <property type="entry name" value="Lon_prtase_N"/>
</dbReference>
<dbReference type="GO" id="GO:0006508">
    <property type="term" value="P:proteolysis"/>
    <property type="evidence" value="ECO:0007669"/>
    <property type="project" value="UniProtKB-KW"/>
</dbReference>
<dbReference type="EC" id="3.4.21.53" evidence="2"/>
<dbReference type="OrthoDB" id="9806457at2"/>
<reference evidence="2 3" key="1">
    <citation type="submission" date="2019-02" db="EMBL/GenBank/DDBJ databases">
        <title>Deep-cultivation of Planctomycetes and their phenomic and genomic characterization uncovers novel biology.</title>
        <authorList>
            <person name="Wiegand S."/>
            <person name="Jogler M."/>
            <person name="Boedeker C."/>
            <person name="Pinto D."/>
            <person name="Vollmers J."/>
            <person name="Rivas-Marin E."/>
            <person name="Kohn T."/>
            <person name="Peeters S.H."/>
            <person name="Heuer A."/>
            <person name="Rast P."/>
            <person name="Oberbeckmann S."/>
            <person name="Bunk B."/>
            <person name="Jeske O."/>
            <person name="Meyerdierks A."/>
            <person name="Storesund J.E."/>
            <person name="Kallscheuer N."/>
            <person name="Luecker S."/>
            <person name="Lage O.M."/>
            <person name="Pohl T."/>
            <person name="Merkel B.J."/>
            <person name="Hornburger P."/>
            <person name="Mueller R.-W."/>
            <person name="Bruemmer F."/>
            <person name="Labrenz M."/>
            <person name="Spormann A.M."/>
            <person name="Op Den Camp H."/>
            <person name="Overmann J."/>
            <person name="Amann R."/>
            <person name="Jetten M.S.M."/>
            <person name="Mascher T."/>
            <person name="Medema M.H."/>
            <person name="Devos D.P."/>
            <person name="Kaster A.-K."/>
            <person name="Ovreas L."/>
            <person name="Rohde M."/>
            <person name="Galperin M.Y."/>
            <person name="Jogler C."/>
        </authorList>
    </citation>
    <scope>NUCLEOTIDE SEQUENCE [LARGE SCALE GENOMIC DNA]</scope>
    <source>
        <strain evidence="2 3">KOR42</strain>
    </source>
</reference>
<dbReference type="SUPFAM" id="SSF88697">
    <property type="entry name" value="PUA domain-like"/>
    <property type="match status" value="1"/>
</dbReference>
<evidence type="ECO:0000259" key="1">
    <source>
        <dbReference type="PROSITE" id="PS51787"/>
    </source>
</evidence>
<dbReference type="InterPro" id="IPR015947">
    <property type="entry name" value="PUA-like_sf"/>
</dbReference>
<keyword evidence="2" id="KW-0378">Hydrolase</keyword>
<dbReference type="InterPro" id="IPR046336">
    <property type="entry name" value="Lon_prtase_N_sf"/>
</dbReference>
<evidence type="ECO:0000313" key="2">
    <source>
        <dbReference type="EMBL" id="TWT55622.1"/>
    </source>
</evidence>
<proteinExistence type="predicted"/>
<dbReference type="EMBL" id="SIHI01000003">
    <property type="protein sequence ID" value="TWT55622.1"/>
    <property type="molecule type" value="Genomic_DNA"/>
</dbReference>
<dbReference type="PROSITE" id="PS51787">
    <property type="entry name" value="LON_N"/>
    <property type="match status" value="1"/>
</dbReference>
<dbReference type="AlphaFoldDB" id="A0A5C5X0A4"/>
<keyword evidence="3" id="KW-1185">Reference proteome</keyword>
<dbReference type="SMART" id="SM00464">
    <property type="entry name" value="LON"/>
    <property type="match status" value="1"/>
</dbReference>
<keyword evidence="2" id="KW-0645">Protease</keyword>
<accession>A0A5C5X0A4</accession>
<dbReference type="Gene3D" id="2.30.130.40">
    <property type="entry name" value="LON domain-like"/>
    <property type="match status" value="1"/>
</dbReference>
<dbReference type="Proteomes" id="UP000317243">
    <property type="component" value="Unassembled WGS sequence"/>
</dbReference>
<dbReference type="PANTHER" id="PTHR46732">
    <property type="entry name" value="ATP-DEPENDENT PROTEASE LA (LON) DOMAIN PROTEIN"/>
    <property type="match status" value="1"/>
</dbReference>
<dbReference type="Pfam" id="PF02190">
    <property type="entry name" value="LON_substr_bdg"/>
    <property type="match status" value="1"/>
</dbReference>
<dbReference type="PANTHER" id="PTHR46732:SF8">
    <property type="entry name" value="ATP-DEPENDENT PROTEASE LA (LON) DOMAIN PROTEIN"/>
    <property type="match status" value="1"/>
</dbReference>
<gene>
    <name evidence="2" type="primary">lon</name>
    <name evidence="2" type="ORF">KOR42_27490</name>
</gene>